<dbReference type="AlphaFoldDB" id="A0A382SDV2"/>
<name>A0A382SDV2_9ZZZZ</name>
<organism evidence="1">
    <name type="scientific">marine metagenome</name>
    <dbReference type="NCBI Taxonomy" id="408172"/>
    <lineage>
        <taxon>unclassified sequences</taxon>
        <taxon>metagenomes</taxon>
        <taxon>ecological metagenomes</taxon>
    </lineage>
</organism>
<dbReference type="EMBL" id="UINC01127939">
    <property type="protein sequence ID" value="SVD07387.1"/>
    <property type="molecule type" value="Genomic_DNA"/>
</dbReference>
<reference evidence="1" key="1">
    <citation type="submission" date="2018-05" db="EMBL/GenBank/DDBJ databases">
        <authorList>
            <person name="Lanie J.A."/>
            <person name="Ng W.-L."/>
            <person name="Kazmierczak K.M."/>
            <person name="Andrzejewski T.M."/>
            <person name="Davidsen T.M."/>
            <person name="Wayne K.J."/>
            <person name="Tettelin H."/>
            <person name="Glass J.I."/>
            <person name="Rusch D."/>
            <person name="Podicherti R."/>
            <person name="Tsui H.-C.T."/>
            <person name="Winkler M.E."/>
        </authorList>
    </citation>
    <scope>NUCLEOTIDE SEQUENCE</scope>
</reference>
<accession>A0A382SDV2</accession>
<protein>
    <submittedName>
        <fullName evidence="1">Uncharacterized protein</fullName>
    </submittedName>
</protein>
<evidence type="ECO:0000313" key="1">
    <source>
        <dbReference type="EMBL" id="SVD07387.1"/>
    </source>
</evidence>
<gene>
    <name evidence="1" type="ORF">METZ01_LOCUS360241</name>
</gene>
<sequence>MKLVISTQYLENYGDEINPHWKPKGGSEYIVSVDSNDASIVKEILPFIEYRNEYSEEYALGVSMEADDYESWFEKAQKEDPSEDGIHFEPRLEKVDGVWKKTTKFESSRGSWIRTWDLGIGNETSNFVEKVY</sequence>
<proteinExistence type="predicted"/>